<keyword evidence="2" id="KW-1185">Reference proteome</keyword>
<protein>
    <submittedName>
        <fullName evidence="1">Uncharacterized protein</fullName>
    </submittedName>
</protein>
<name>A0ABW4CEP1_9BACL</name>
<sequence>MRDFDISRLMKQQFQPFPVEGTEPLKNAVGRGQIKKEDTVLVVNRGGERISFWMYQMTYHHVAQGKLAGKPYIVNY</sequence>
<dbReference type="EMBL" id="JBHTNU010000022">
    <property type="protein sequence ID" value="MFD1428378.1"/>
    <property type="molecule type" value="Genomic_DNA"/>
</dbReference>
<dbReference type="RefSeq" id="WP_380167224.1">
    <property type="nucleotide sequence ID" value="NZ_JBHTNU010000022.1"/>
</dbReference>
<comment type="caution">
    <text evidence="1">The sequence shown here is derived from an EMBL/GenBank/DDBJ whole genome shotgun (WGS) entry which is preliminary data.</text>
</comment>
<reference evidence="2" key="1">
    <citation type="journal article" date="2019" name="Int. J. Syst. Evol. Microbiol.">
        <title>The Global Catalogue of Microorganisms (GCM) 10K type strain sequencing project: providing services to taxonomists for standard genome sequencing and annotation.</title>
        <authorList>
            <consortium name="The Broad Institute Genomics Platform"/>
            <consortium name="The Broad Institute Genome Sequencing Center for Infectious Disease"/>
            <person name="Wu L."/>
            <person name="Ma J."/>
        </authorList>
    </citation>
    <scope>NUCLEOTIDE SEQUENCE [LARGE SCALE GENOMIC DNA]</scope>
    <source>
        <strain evidence="2">S1</strain>
    </source>
</reference>
<gene>
    <name evidence="1" type="ORF">ACFQ4Y_15850</name>
</gene>
<proteinExistence type="predicted"/>
<accession>A0ABW4CEP1</accession>
<organism evidence="1 2">
    <name type="scientific">Kroppenstedtia sanguinis</name>
    <dbReference type="NCBI Taxonomy" id="1380684"/>
    <lineage>
        <taxon>Bacteria</taxon>
        <taxon>Bacillati</taxon>
        <taxon>Bacillota</taxon>
        <taxon>Bacilli</taxon>
        <taxon>Bacillales</taxon>
        <taxon>Thermoactinomycetaceae</taxon>
        <taxon>Kroppenstedtia</taxon>
    </lineage>
</organism>
<evidence type="ECO:0000313" key="2">
    <source>
        <dbReference type="Proteomes" id="UP001597282"/>
    </source>
</evidence>
<dbReference type="Proteomes" id="UP001597282">
    <property type="component" value="Unassembled WGS sequence"/>
</dbReference>
<evidence type="ECO:0000313" key="1">
    <source>
        <dbReference type="EMBL" id="MFD1428378.1"/>
    </source>
</evidence>